<protein>
    <recommendedName>
        <fullName evidence="1">RNA polymerase Rpb1 domain-containing protein</fullName>
    </recommendedName>
</protein>
<accession>A0A0D0CT68</accession>
<dbReference type="EMBL" id="KN826546">
    <property type="protein sequence ID" value="KIK78573.1"/>
    <property type="molecule type" value="Genomic_DNA"/>
</dbReference>
<dbReference type="STRING" id="930991.A0A0D0CT68"/>
<name>A0A0D0CT68_9AGAM</name>
<dbReference type="InParanoid" id="A0A0D0CT68"/>
<dbReference type="AlphaFoldDB" id="A0A0D0CT68"/>
<proteinExistence type="predicted"/>
<gene>
    <name evidence="2" type="ORF">PAXRUDRAFT_772587</name>
</gene>
<evidence type="ECO:0000313" key="3">
    <source>
        <dbReference type="Proteomes" id="UP000054538"/>
    </source>
</evidence>
<evidence type="ECO:0000313" key="2">
    <source>
        <dbReference type="EMBL" id="KIK78573.1"/>
    </source>
</evidence>
<dbReference type="HOGENOM" id="CLU_750283_0_0_1"/>
<dbReference type="GO" id="GO:0003899">
    <property type="term" value="F:DNA-directed RNA polymerase activity"/>
    <property type="evidence" value="ECO:0007669"/>
    <property type="project" value="InterPro"/>
</dbReference>
<organism evidence="2 3">
    <name type="scientific">Paxillus rubicundulus Ve08.2h10</name>
    <dbReference type="NCBI Taxonomy" id="930991"/>
    <lineage>
        <taxon>Eukaryota</taxon>
        <taxon>Fungi</taxon>
        <taxon>Dikarya</taxon>
        <taxon>Basidiomycota</taxon>
        <taxon>Agaricomycotina</taxon>
        <taxon>Agaricomycetes</taxon>
        <taxon>Agaricomycetidae</taxon>
        <taxon>Boletales</taxon>
        <taxon>Paxilineae</taxon>
        <taxon>Paxillaceae</taxon>
        <taxon>Paxillus</taxon>
    </lineage>
</organism>
<keyword evidence="3" id="KW-1185">Reference proteome</keyword>
<dbReference type="OrthoDB" id="2692857at2759"/>
<sequence length="369" mass="41076">MAHFGNWPTINGQFTEALVFMVTTSQLTGQWVAAFAAHHCKYWSDNVFQDPGEPLPEPVISQGDLATEFPPTEPNTPASSPITPLPAVRVFCMVSTNTFSFGSTIASDDLETPTAGMSAQVAVCLGKRKWGPVDFDPFLIPTAQKQKPKKLSTFDFLLQLNNFMQPGLTAKQLKELLIKCSGSELQSAKVSVEEMAERTSTCLLEAYHKHPMVRHIIQNMVQIFHIDWHKPSDLEPAYIIDVVQQLADHLVAIPGDDEMSKGYHLNHEAFEWVLGEVEAKFNQSLVNPGQMCVKMIIWCCVLGGGDKEDVGMGSVKEDIFLCQLENTMLNSVTLCGVPGIHRVLQEHNKVYVNEEGSIKSKKQWMLKTE</sequence>
<dbReference type="GO" id="GO:0006351">
    <property type="term" value="P:DNA-templated transcription"/>
    <property type="evidence" value="ECO:0007669"/>
    <property type="project" value="InterPro"/>
</dbReference>
<feature type="domain" description="RNA polymerase Rpb1" evidence="1">
    <location>
        <begin position="213"/>
        <end position="261"/>
    </location>
</feature>
<dbReference type="Pfam" id="PF04992">
    <property type="entry name" value="RNA_pol_Rpb1_6"/>
    <property type="match status" value="1"/>
</dbReference>
<dbReference type="InterPro" id="IPR007075">
    <property type="entry name" value="RNA_pol_Rpb1_6"/>
</dbReference>
<dbReference type="SUPFAM" id="SSF64484">
    <property type="entry name" value="beta and beta-prime subunits of DNA dependent RNA-polymerase"/>
    <property type="match status" value="1"/>
</dbReference>
<reference evidence="3" key="2">
    <citation type="submission" date="2015-01" db="EMBL/GenBank/DDBJ databases">
        <title>Evolutionary Origins and Diversification of the Mycorrhizal Mutualists.</title>
        <authorList>
            <consortium name="DOE Joint Genome Institute"/>
            <consortium name="Mycorrhizal Genomics Consortium"/>
            <person name="Kohler A."/>
            <person name="Kuo A."/>
            <person name="Nagy L.G."/>
            <person name="Floudas D."/>
            <person name="Copeland A."/>
            <person name="Barry K.W."/>
            <person name="Cichocki N."/>
            <person name="Veneault-Fourrey C."/>
            <person name="LaButti K."/>
            <person name="Lindquist E.A."/>
            <person name="Lipzen A."/>
            <person name="Lundell T."/>
            <person name="Morin E."/>
            <person name="Murat C."/>
            <person name="Riley R."/>
            <person name="Ohm R."/>
            <person name="Sun H."/>
            <person name="Tunlid A."/>
            <person name="Henrissat B."/>
            <person name="Grigoriev I.V."/>
            <person name="Hibbett D.S."/>
            <person name="Martin F."/>
        </authorList>
    </citation>
    <scope>NUCLEOTIDE SEQUENCE [LARGE SCALE GENOMIC DNA]</scope>
    <source>
        <strain evidence="3">Ve08.2h10</strain>
    </source>
</reference>
<dbReference type="GO" id="GO:0003677">
    <property type="term" value="F:DNA binding"/>
    <property type="evidence" value="ECO:0007669"/>
    <property type="project" value="InterPro"/>
</dbReference>
<evidence type="ECO:0000259" key="1">
    <source>
        <dbReference type="Pfam" id="PF04992"/>
    </source>
</evidence>
<dbReference type="Proteomes" id="UP000054538">
    <property type="component" value="Unassembled WGS sequence"/>
</dbReference>
<reference evidence="2 3" key="1">
    <citation type="submission" date="2014-04" db="EMBL/GenBank/DDBJ databases">
        <authorList>
            <consortium name="DOE Joint Genome Institute"/>
            <person name="Kuo A."/>
            <person name="Kohler A."/>
            <person name="Jargeat P."/>
            <person name="Nagy L.G."/>
            <person name="Floudas D."/>
            <person name="Copeland A."/>
            <person name="Barry K.W."/>
            <person name="Cichocki N."/>
            <person name="Veneault-Fourrey C."/>
            <person name="LaButti K."/>
            <person name="Lindquist E.A."/>
            <person name="Lipzen A."/>
            <person name="Lundell T."/>
            <person name="Morin E."/>
            <person name="Murat C."/>
            <person name="Sun H."/>
            <person name="Tunlid A."/>
            <person name="Henrissat B."/>
            <person name="Grigoriev I.V."/>
            <person name="Hibbett D.S."/>
            <person name="Martin F."/>
            <person name="Nordberg H.P."/>
            <person name="Cantor M.N."/>
            <person name="Hua S.X."/>
        </authorList>
    </citation>
    <scope>NUCLEOTIDE SEQUENCE [LARGE SCALE GENOMIC DNA]</scope>
    <source>
        <strain evidence="2 3">Ve08.2h10</strain>
    </source>
</reference>